<dbReference type="EMBL" id="NHNI01000002">
    <property type="protein sequence ID" value="OZY84741.1"/>
    <property type="molecule type" value="Genomic_DNA"/>
</dbReference>
<dbReference type="RefSeq" id="WP_094985760.1">
    <property type="nucleotide sequence ID" value="NZ_NHNI01000002.1"/>
</dbReference>
<sequence length="75" mass="8918">MEYLDINHAEWQRMWDDLASYQLNEGDPLCVNDGHCWEYMGSTVHHHHLRHACHPLTNKPEYIYIERAGAALRWA</sequence>
<keyword evidence="1" id="KW-0808">Transferase</keyword>
<accession>A0A266Q5T9</accession>
<protein>
    <submittedName>
        <fullName evidence="1">4-diphosphocytidyl-2C-methyl-D-erythritol kinase</fullName>
    </submittedName>
</protein>
<comment type="caution">
    <text evidence="1">The sequence shown here is derived from an EMBL/GenBank/DDBJ whole genome shotgun (WGS) entry which is preliminary data.</text>
</comment>
<evidence type="ECO:0000313" key="1">
    <source>
        <dbReference type="EMBL" id="OZY84741.1"/>
    </source>
</evidence>
<keyword evidence="1" id="KW-0418">Kinase</keyword>
<gene>
    <name evidence="1" type="ORF">CBP51_16365</name>
</gene>
<dbReference type="STRING" id="1209072.GCA_000766945_02282"/>
<dbReference type="AlphaFoldDB" id="A0A266Q5T9"/>
<dbReference type="GO" id="GO:0016301">
    <property type="term" value="F:kinase activity"/>
    <property type="evidence" value="ECO:0007669"/>
    <property type="project" value="UniProtKB-KW"/>
</dbReference>
<keyword evidence="2" id="KW-1185">Reference proteome</keyword>
<organism evidence="1 2">
    <name type="scientific">Cellvibrio mixtus</name>
    <dbReference type="NCBI Taxonomy" id="39650"/>
    <lineage>
        <taxon>Bacteria</taxon>
        <taxon>Pseudomonadati</taxon>
        <taxon>Pseudomonadota</taxon>
        <taxon>Gammaproteobacteria</taxon>
        <taxon>Cellvibrionales</taxon>
        <taxon>Cellvibrionaceae</taxon>
        <taxon>Cellvibrio</taxon>
    </lineage>
</organism>
<reference evidence="2" key="1">
    <citation type="submission" date="2017-05" db="EMBL/GenBank/DDBJ databases">
        <authorList>
            <person name="Barney B.M."/>
        </authorList>
    </citation>
    <scope>NUCLEOTIDE SEQUENCE [LARGE SCALE GENOMIC DNA]</scope>
    <source>
        <strain evidence="2">PSBB022</strain>
    </source>
</reference>
<dbReference type="Proteomes" id="UP000216101">
    <property type="component" value="Unassembled WGS sequence"/>
</dbReference>
<proteinExistence type="predicted"/>
<name>A0A266Q5T9_9GAMM</name>
<evidence type="ECO:0000313" key="2">
    <source>
        <dbReference type="Proteomes" id="UP000216101"/>
    </source>
</evidence>